<dbReference type="GO" id="GO:0008234">
    <property type="term" value="F:cysteine-type peptidase activity"/>
    <property type="evidence" value="ECO:0007669"/>
    <property type="project" value="InterPro"/>
</dbReference>
<evidence type="ECO:0000259" key="3">
    <source>
        <dbReference type="Pfam" id="PF02902"/>
    </source>
</evidence>
<keyword evidence="5" id="KW-1185">Reference proteome</keyword>
<reference evidence="4" key="2">
    <citation type="submission" date="2021-04" db="EMBL/GenBank/DDBJ databases">
        <authorList>
            <person name="Podell S."/>
        </authorList>
    </citation>
    <scope>NUCLEOTIDE SEQUENCE</scope>
    <source>
        <strain evidence="4">Hildebrandi</strain>
    </source>
</reference>
<accession>A0A9K3KDU3</accession>
<evidence type="ECO:0000313" key="5">
    <source>
        <dbReference type="Proteomes" id="UP000693970"/>
    </source>
</evidence>
<organism evidence="4 5">
    <name type="scientific">Nitzschia inconspicua</name>
    <dbReference type="NCBI Taxonomy" id="303405"/>
    <lineage>
        <taxon>Eukaryota</taxon>
        <taxon>Sar</taxon>
        <taxon>Stramenopiles</taxon>
        <taxon>Ochrophyta</taxon>
        <taxon>Bacillariophyta</taxon>
        <taxon>Bacillariophyceae</taxon>
        <taxon>Bacillariophycidae</taxon>
        <taxon>Bacillariales</taxon>
        <taxon>Bacillariaceae</taxon>
        <taxon>Nitzschia</taxon>
    </lineage>
</organism>
<dbReference type="EMBL" id="JAGRRH010000026">
    <property type="protein sequence ID" value="KAG7341325.1"/>
    <property type="molecule type" value="Genomic_DNA"/>
</dbReference>
<protein>
    <submittedName>
        <fullName evidence="4">Ulp1 protease family protein</fullName>
    </submittedName>
</protein>
<keyword evidence="1 4" id="KW-0645">Protease</keyword>
<dbReference type="Proteomes" id="UP000693970">
    <property type="component" value="Unassembled WGS sequence"/>
</dbReference>
<evidence type="ECO:0000313" key="4">
    <source>
        <dbReference type="EMBL" id="KAG7341325.1"/>
    </source>
</evidence>
<name>A0A9K3KDU3_9STRA</name>
<comment type="caution">
    <text evidence="4">The sequence shown here is derived from an EMBL/GenBank/DDBJ whole genome shotgun (WGS) entry which is preliminary data.</text>
</comment>
<dbReference type="GO" id="GO:0006508">
    <property type="term" value="P:proteolysis"/>
    <property type="evidence" value="ECO:0007669"/>
    <property type="project" value="UniProtKB-KW"/>
</dbReference>
<dbReference type="InterPro" id="IPR003653">
    <property type="entry name" value="Peptidase_C48_C"/>
</dbReference>
<evidence type="ECO:0000256" key="2">
    <source>
        <dbReference type="ARBA" id="ARBA00022801"/>
    </source>
</evidence>
<evidence type="ECO:0000256" key="1">
    <source>
        <dbReference type="ARBA" id="ARBA00022670"/>
    </source>
</evidence>
<reference evidence="4" key="1">
    <citation type="journal article" date="2021" name="Sci. Rep.">
        <title>Diploid genomic architecture of Nitzschia inconspicua, an elite biomass production diatom.</title>
        <authorList>
            <person name="Oliver A."/>
            <person name="Podell S."/>
            <person name="Pinowska A."/>
            <person name="Traller J.C."/>
            <person name="Smith S.R."/>
            <person name="McClure R."/>
            <person name="Beliaev A."/>
            <person name="Bohutskyi P."/>
            <person name="Hill E.A."/>
            <person name="Rabines A."/>
            <person name="Zheng H."/>
            <person name="Allen L.Z."/>
            <person name="Kuo A."/>
            <person name="Grigoriev I.V."/>
            <person name="Allen A.E."/>
            <person name="Hazlebeck D."/>
            <person name="Allen E.E."/>
        </authorList>
    </citation>
    <scope>NUCLEOTIDE SEQUENCE</scope>
    <source>
        <strain evidence="4">Hildebrandi</strain>
    </source>
</reference>
<proteinExistence type="predicted"/>
<keyword evidence="2" id="KW-0378">Hydrolase</keyword>
<sequence>MRDGLQSYAKSDYRFISAARTFVVDITFDIRQPNVLPRVNAFDSLSSTDRRRATAVLHKVQGFLSGFCFYKSGHNQSLLQNPDYIMQKAEFRHCPEQTNRYDCGLFAVAVVWHLLCDNEIHPSVFPQVHIDTFRVALLHGLSSNPGWATMDNVSCYFPALATTAPPPPQSADCGPGSLEVCGINVSTKTNTDDIVSDVAAHKHGPPTALDIMKAGLHKKKTHLKYYQCYRGVREWKTVRKFVT</sequence>
<gene>
    <name evidence="4" type="ORF">IV203_023276</name>
</gene>
<dbReference type="Pfam" id="PF02902">
    <property type="entry name" value="Peptidase_C48"/>
    <property type="match status" value="1"/>
</dbReference>
<feature type="domain" description="Ubiquitin-like protease family profile" evidence="3">
    <location>
        <begin position="38"/>
        <end position="135"/>
    </location>
</feature>
<dbReference type="AlphaFoldDB" id="A0A9K3KDU3"/>